<protein>
    <submittedName>
        <fullName evidence="1">Uncharacterized protein</fullName>
    </submittedName>
</protein>
<dbReference type="Gene3D" id="3.10.10.10">
    <property type="entry name" value="HIV Type 1 Reverse Transcriptase, subunit A, domain 1"/>
    <property type="match status" value="1"/>
</dbReference>
<dbReference type="InterPro" id="IPR043502">
    <property type="entry name" value="DNA/RNA_pol_sf"/>
</dbReference>
<sequence>MSTQICKVVYCYACKKPNHDFSNYWGTPLVPILKADGSIRICSDYKVTLNKFVDDIEYPMPRIEEIFSKLQECSILQKQSMPFYTKKPLAFIMLAVSFMNI</sequence>
<dbReference type="PANTHER" id="PTHR37984:SF5">
    <property type="entry name" value="PROTEIN NYNRIN-LIKE"/>
    <property type="match status" value="1"/>
</dbReference>
<comment type="caution">
    <text evidence="1">The sequence shown here is derived from an EMBL/GenBank/DDBJ whole genome shotgun (WGS) entry which is preliminary data.</text>
</comment>
<dbReference type="GO" id="GO:0071897">
    <property type="term" value="P:DNA biosynthetic process"/>
    <property type="evidence" value="ECO:0007669"/>
    <property type="project" value="UniProtKB-ARBA"/>
</dbReference>
<dbReference type="OrthoDB" id="6629070at2759"/>
<name>A0A8S9X9C7_APOLU</name>
<dbReference type="InterPro" id="IPR050951">
    <property type="entry name" value="Retrovirus_Pol_polyprotein"/>
</dbReference>
<organism evidence="1 2">
    <name type="scientific">Apolygus lucorum</name>
    <name type="common">Small green plant bug</name>
    <name type="synonym">Lygocoris lucorum</name>
    <dbReference type="NCBI Taxonomy" id="248454"/>
    <lineage>
        <taxon>Eukaryota</taxon>
        <taxon>Metazoa</taxon>
        <taxon>Ecdysozoa</taxon>
        <taxon>Arthropoda</taxon>
        <taxon>Hexapoda</taxon>
        <taxon>Insecta</taxon>
        <taxon>Pterygota</taxon>
        <taxon>Neoptera</taxon>
        <taxon>Paraneoptera</taxon>
        <taxon>Hemiptera</taxon>
        <taxon>Heteroptera</taxon>
        <taxon>Panheteroptera</taxon>
        <taxon>Cimicomorpha</taxon>
        <taxon>Miridae</taxon>
        <taxon>Mirini</taxon>
        <taxon>Apolygus</taxon>
    </lineage>
</organism>
<proteinExistence type="predicted"/>
<dbReference type="EMBL" id="WIXP02000009">
    <property type="protein sequence ID" value="KAF6204666.1"/>
    <property type="molecule type" value="Genomic_DNA"/>
</dbReference>
<evidence type="ECO:0000313" key="1">
    <source>
        <dbReference type="EMBL" id="KAF6204666.1"/>
    </source>
</evidence>
<gene>
    <name evidence="1" type="ORF">GE061_018826</name>
</gene>
<evidence type="ECO:0000313" key="2">
    <source>
        <dbReference type="Proteomes" id="UP000466442"/>
    </source>
</evidence>
<keyword evidence="2" id="KW-1185">Reference proteome</keyword>
<accession>A0A8S9X9C7</accession>
<dbReference type="PANTHER" id="PTHR37984">
    <property type="entry name" value="PROTEIN CBG26694"/>
    <property type="match status" value="1"/>
</dbReference>
<reference evidence="1" key="1">
    <citation type="journal article" date="2021" name="Mol. Ecol. Resour.">
        <title>Apolygus lucorum genome provides insights into omnivorousness and mesophyll feeding.</title>
        <authorList>
            <person name="Liu Y."/>
            <person name="Liu H."/>
            <person name="Wang H."/>
            <person name="Huang T."/>
            <person name="Liu B."/>
            <person name="Yang B."/>
            <person name="Yin L."/>
            <person name="Li B."/>
            <person name="Zhang Y."/>
            <person name="Zhang S."/>
            <person name="Jiang F."/>
            <person name="Zhang X."/>
            <person name="Ren Y."/>
            <person name="Wang B."/>
            <person name="Wang S."/>
            <person name="Lu Y."/>
            <person name="Wu K."/>
            <person name="Fan W."/>
            <person name="Wang G."/>
        </authorList>
    </citation>
    <scope>NUCLEOTIDE SEQUENCE</scope>
    <source>
        <strain evidence="1">12Hb</strain>
    </source>
</reference>
<dbReference type="AlphaFoldDB" id="A0A8S9X9C7"/>
<dbReference type="Proteomes" id="UP000466442">
    <property type="component" value="Linkage Group LG9"/>
</dbReference>
<dbReference type="SUPFAM" id="SSF56672">
    <property type="entry name" value="DNA/RNA polymerases"/>
    <property type="match status" value="1"/>
</dbReference>